<evidence type="ECO:0000313" key="1">
    <source>
        <dbReference type="EMBL" id="ABO68218.1"/>
    </source>
</evidence>
<name>A4ISB4_GEOTN</name>
<evidence type="ECO:0000313" key="2">
    <source>
        <dbReference type="Proteomes" id="UP000001578"/>
    </source>
</evidence>
<dbReference type="Proteomes" id="UP000001578">
    <property type="component" value="Chromosome"/>
</dbReference>
<dbReference type="KEGG" id="gtn:GTNG_2873"/>
<reference evidence="1 2" key="1">
    <citation type="journal article" date="2007" name="Proc. Natl. Acad. Sci. U.S.A.">
        <title>Genome and proteome of long-chain alkane degrading Geobacillus thermodenitrificans NG80-2 isolated from a deep-subsurface oil reservoir.</title>
        <authorList>
            <person name="Feng L."/>
            <person name="Wang W."/>
            <person name="Cheng J."/>
            <person name="Ren Y."/>
            <person name="Zhao G."/>
            <person name="Gao C."/>
            <person name="Tang Y."/>
            <person name="Liu X."/>
            <person name="Han W."/>
            <person name="Peng X."/>
            <person name="Liu R."/>
            <person name="Wang L."/>
        </authorList>
    </citation>
    <scope>NUCLEOTIDE SEQUENCE [LARGE SCALE GENOMIC DNA]</scope>
    <source>
        <strain evidence="1 2">NG80-2</strain>
    </source>
</reference>
<organism evidence="1 2">
    <name type="scientific">Geobacillus thermodenitrificans (strain NG80-2)</name>
    <dbReference type="NCBI Taxonomy" id="420246"/>
    <lineage>
        <taxon>Bacteria</taxon>
        <taxon>Bacillati</taxon>
        <taxon>Bacillota</taxon>
        <taxon>Bacilli</taxon>
        <taxon>Bacillales</taxon>
        <taxon>Anoxybacillaceae</taxon>
        <taxon>Geobacillus</taxon>
    </lineage>
</organism>
<accession>A4ISB4</accession>
<dbReference type="AlphaFoldDB" id="A4ISB4"/>
<dbReference type="HOGENOM" id="CLU_1945693_0_0_9"/>
<proteinExistence type="predicted"/>
<gene>
    <name evidence="1" type="ordered locus">GTNG_2873</name>
</gene>
<sequence length="129" mass="14702">MLNIDPTCCYVFEPISRPTIPSFLHSGSTLSHTSHLLLCSSDIFLITTQDVFWIQLCKKDMDDLASAVGFCFLTVKLREQPRGEYIRLGQSGNRHVDKQNKGYKKSKMEDMCSYRMELEKASGSCSFFT</sequence>
<dbReference type="EMBL" id="CP000557">
    <property type="protein sequence ID" value="ABO68218.1"/>
    <property type="molecule type" value="Genomic_DNA"/>
</dbReference>
<protein>
    <submittedName>
        <fullName evidence="1">Uncharacterized protein</fullName>
    </submittedName>
</protein>